<dbReference type="Pfam" id="PF09587">
    <property type="entry name" value="PGA_cap"/>
    <property type="match status" value="1"/>
</dbReference>
<evidence type="ECO:0000313" key="4">
    <source>
        <dbReference type="EMBL" id="QIZ73604.1"/>
    </source>
</evidence>
<feature type="signal peptide" evidence="2">
    <location>
        <begin position="1"/>
        <end position="24"/>
    </location>
</feature>
<dbReference type="EMBL" id="CP051167">
    <property type="protein sequence ID" value="QIZ73604.1"/>
    <property type="molecule type" value="Genomic_DNA"/>
</dbReference>
<dbReference type="InterPro" id="IPR019079">
    <property type="entry name" value="Capsule_synth_CapA"/>
</dbReference>
<dbReference type="SMART" id="SM00854">
    <property type="entry name" value="PGA_cap"/>
    <property type="match status" value="1"/>
</dbReference>
<keyword evidence="5" id="KW-1185">Reference proteome</keyword>
<gene>
    <name evidence="4" type="ORF">HCG48_05050</name>
</gene>
<evidence type="ECO:0000256" key="1">
    <source>
        <dbReference type="ARBA" id="ARBA00005662"/>
    </source>
</evidence>
<evidence type="ECO:0000313" key="5">
    <source>
        <dbReference type="Proteomes" id="UP000500857"/>
    </source>
</evidence>
<dbReference type="CDD" id="cd07381">
    <property type="entry name" value="MPP_CapA"/>
    <property type="match status" value="1"/>
</dbReference>
<protein>
    <submittedName>
        <fullName evidence="4">CapA family protein</fullName>
    </submittedName>
</protein>
<sequence>MPYFVVGLLGLSSLLIGSSWGAIATTDPQDPLALFAAIEENLGSVTLSVPKNPLKSQTSVTPLQPLAEEKVIADYSQVVNNFQTSIPSTSITIKAVGDIVPGTNFPSHKLPQDPHNLFASVKPYLQGADLLFGNFESTLTEHPFSSKNVSGSMTFAFRNPPAYAKILKEVGFDILNLANNHSFDFGEVGIQETIASLKAVGITPLGQKDEIIYLTIKNIPVAFIGFSPYDAHNSVLDLATTKALVEKASKNASIVIVSMHAGAEGSGAVHVSDRSEIFYGENRGNVVAFARTAIDAGADLVLGHGPHVPRALELYKGKLIAYSLGNFIGYRTLSTGGNLSYSLILETELDIEGNLIAGKVIPVYIQEPGIPYIDQYFRSVQFLRNLIESDFPNTPLAIDRRGQLVVKEL</sequence>
<dbReference type="Proteomes" id="UP000500857">
    <property type="component" value="Chromosome"/>
</dbReference>
<name>A0A6H1U435_9CYAN</name>
<reference evidence="4 5" key="1">
    <citation type="submission" date="2020-04" db="EMBL/GenBank/DDBJ databases">
        <authorList>
            <person name="Basu S."/>
            <person name="Maruthanayagam V."/>
            <person name="Chakraborty S."/>
            <person name="Pramanik A."/>
            <person name="Mukherjee J."/>
            <person name="Brink B."/>
        </authorList>
    </citation>
    <scope>NUCLEOTIDE SEQUENCE [LARGE SCALE GENOMIC DNA]</scope>
    <source>
        <strain evidence="4 5">AP17</strain>
    </source>
</reference>
<comment type="similarity">
    <text evidence="1">Belongs to the CapA family.</text>
</comment>
<dbReference type="InterPro" id="IPR052169">
    <property type="entry name" value="CW_Biosynth-Accessory"/>
</dbReference>
<proteinExistence type="inferred from homology"/>
<dbReference type="SUPFAM" id="SSF56300">
    <property type="entry name" value="Metallo-dependent phosphatases"/>
    <property type="match status" value="1"/>
</dbReference>
<evidence type="ECO:0000256" key="2">
    <source>
        <dbReference type="SAM" id="SignalP"/>
    </source>
</evidence>
<dbReference type="PANTHER" id="PTHR33393:SF11">
    <property type="entry name" value="POLYGLUTAMINE SYNTHESIS ACCESSORY PROTEIN RV0574C-RELATED"/>
    <property type="match status" value="1"/>
</dbReference>
<dbReference type="PANTHER" id="PTHR33393">
    <property type="entry name" value="POLYGLUTAMINE SYNTHESIS ACCESSORY PROTEIN RV0574C-RELATED"/>
    <property type="match status" value="1"/>
</dbReference>
<dbReference type="KEGG" id="oxy:HCG48_05050"/>
<organism evidence="4 5">
    <name type="scientific">Oxynema aestuarii AP17</name>
    <dbReference type="NCBI Taxonomy" id="2064643"/>
    <lineage>
        <taxon>Bacteria</taxon>
        <taxon>Bacillati</taxon>
        <taxon>Cyanobacteriota</taxon>
        <taxon>Cyanophyceae</taxon>
        <taxon>Oscillatoriophycideae</taxon>
        <taxon>Oscillatoriales</taxon>
        <taxon>Oscillatoriaceae</taxon>
        <taxon>Oxynema</taxon>
        <taxon>Oxynema aestuarii</taxon>
    </lineage>
</organism>
<dbReference type="AlphaFoldDB" id="A0A6H1U435"/>
<feature type="chain" id="PRO_5026285898" evidence="2">
    <location>
        <begin position="25"/>
        <end position="409"/>
    </location>
</feature>
<dbReference type="Gene3D" id="3.60.21.10">
    <property type="match status" value="1"/>
</dbReference>
<dbReference type="InterPro" id="IPR029052">
    <property type="entry name" value="Metallo-depent_PP-like"/>
</dbReference>
<keyword evidence="2" id="KW-0732">Signal</keyword>
<feature type="domain" description="Capsule synthesis protein CapA" evidence="3">
    <location>
        <begin position="92"/>
        <end position="331"/>
    </location>
</feature>
<accession>A0A6H1U435</accession>
<evidence type="ECO:0000259" key="3">
    <source>
        <dbReference type="SMART" id="SM00854"/>
    </source>
</evidence>